<dbReference type="Gene3D" id="1.25.40.340">
    <property type="match status" value="1"/>
</dbReference>
<dbReference type="InterPro" id="IPR012737">
    <property type="entry name" value="DhaK_L_YcgS"/>
</dbReference>
<gene>
    <name evidence="4" type="ORF">FB467_2001</name>
</gene>
<dbReference type="InterPro" id="IPR004007">
    <property type="entry name" value="DhaL_dom"/>
</dbReference>
<dbReference type="RefSeq" id="WP_425325832.1">
    <property type="nucleotide sequence ID" value="NZ_BAAAIK010000002.1"/>
</dbReference>
<proteinExistence type="predicted"/>
<dbReference type="InterPro" id="IPR050861">
    <property type="entry name" value="Dihydroxyacetone_Kinase"/>
</dbReference>
<feature type="domain" description="DhaL" evidence="3">
    <location>
        <begin position="7"/>
        <end position="207"/>
    </location>
</feature>
<sequence>MSVANLESFTRWIADYAAVVAEQAEHLTDLDRAIGDGDHGSNMARGTVKAAALADSEEFAGLDAYVKKVGMTLVSTVGGASGPLYGTFFLRMAGPLAGVEDAGPAEVGAALRAGVEGVLARGKAEVEDKTMYDAWAPALEAFDAAAADGADLATALGAAAEAAAKGRDGTKDLIARKGRASYLGERSRGHIDPGAASTTLLLESAARTLG</sequence>
<dbReference type="Pfam" id="PF02734">
    <property type="entry name" value="Dak2"/>
    <property type="match status" value="1"/>
</dbReference>
<reference evidence="4 5" key="1">
    <citation type="submission" date="2019-06" db="EMBL/GenBank/DDBJ databases">
        <title>Sequencing the genomes of 1000 actinobacteria strains.</title>
        <authorList>
            <person name="Klenk H.-P."/>
        </authorList>
    </citation>
    <scope>NUCLEOTIDE SEQUENCE [LARGE SCALE GENOMIC DNA]</scope>
    <source>
        <strain evidence="4 5">DSM 12335</strain>
    </source>
</reference>
<evidence type="ECO:0000313" key="5">
    <source>
        <dbReference type="Proteomes" id="UP000319516"/>
    </source>
</evidence>
<dbReference type="PROSITE" id="PS51480">
    <property type="entry name" value="DHAL"/>
    <property type="match status" value="1"/>
</dbReference>
<dbReference type="FunFam" id="1.25.40.340:FF:000002">
    <property type="entry name" value="Dihydroxyacetone kinase, L subunit"/>
    <property type="match status" value="1"/>
</dbReference>
<comment type="caution">
    <text evidence="4">The sequence shown here is derived from an EMBL/GenBank/DDBJ whole genome shotgun (WGS) entry which is preliminary data.</text>
</comment>
<dbReference type="SUPFAM" id="SSF101473">
    <property type="entry name" value="DhaL-like"/>
    <property type="match status" value="1"/>
</dbReference>
<accession>A0A542YS50</accession>
<keyword evidence="1" id="KW-0808">Transferase</keyword>
<protein>
    <submittedName>
        <fullName evidence="4">Dihydroxyacetone kinase DhaL subunit</fullName>
    </submittedName>
</protein>
<evidence type="ECO:0000259" key="3">
    <source>
        <dbReference type="PROSITE" id="PS51480"/>
    </source>
</evidence>
<dbReference type="NCBIfam" id="TIGR02365">
    <property type="entry name" value="dha_L_ycgS"/>
    <property type="match status" value="1"/>
</dbReference>
<organism evidence="4 5">
    <name type="scientific">Ornithinicoccus hortensis</name>
    <dbReference type="NCBI Taxonomy" id="82346"/>
    <lineage>
        <taxon>Bacteria</taxon>
        <taxon>Bacillati</taxon>
        <taxon>Actinomycetota</taxon>
        <taxon>Actinomycetes</taxon>
        <taxon>Micrococcales</taxon>
        <taxon>Intrasporangiaceae</taxon>
        <taxon>Ornithinicoccus</taxon>
    </lineage>
</organism>
<evidence type="ECO:0000313" key="4">
    <source>
        <dbReference type="EMBL" id="TQL50881.1"/>
    </source>
</evidence>
<dbReference type="AlphaFoldDB" id="A0A542YS50"/>
<dbReference type="EMBL" id="VFOP01000001">
    <property type="protein sequence ID" value="TQL50881.1"/>
    <property type="molecule type" value="Genomic_DNA"/>
</dbReference>
<keyword evidence="5" id="KW-1185">Reference proteome</keyword>
<dbReference type="SMART" id="SM01120">
    <property type="entry name" value="Dak2"/>
    <property type="match status" value="1"/>
</dbReference>
<dbReference type="InterPro" id="IPR036117">
    <property type="entry name" value="DhaL_dom_sf"/>
</dbReference>
<dbReference type="GO" id="GO:0004371">
    <property type="term" value="F:glycerone kinase activity"/>
    <property type="evidence" value="ECO:0007669"/>
    <property type="project" value="InterPro"/>
</dbReference>
<dbReference type="Proteomes" id="UP000319516">
    <property type="component" value="Unassembled WGS sequence"/>
</dbReference>
<dbReference type="PANTHER" id="PTHR28629">
    <property type="entry name" value="TRIOKINASE/FMN CYCLASE"/>
    <property type="match status" value="1"/>
</dbReference>
<name>A0A542YS50_9MICO</name>
<dbReference type="GO" id="GO:0019563">
    <property type="term" value="P:glycerol catabolic process"/>
    <property type="evidence" value="ECO:0007669"/>
    <property type="project" value="TreeGrafter"/>
</dbReference>
<dbReference type="PANTHER" id="PTHR28629:SF4">
    <property type="entry name" value="TRIOKINASE_FMN CYCLASE"/>
    <property type="match status" value="1"/>
</dbReference>
<evidence type="ECO:0000256" key="1">
    <source>
        <dbReference type="ARBA" id="ARBA00022679"/>
    </source>
</evidence>
<evidence type="ECO:0000256" key="2">
    <source>
        <dbReference type="ARBA" id="ARBA00022777"/>
    </source>
</evidence>
<dbReference type="GO" id="GO:0005829">
    <property type="term" value="C:cytosol"/>
    <property type="evidence" value="ECO:0007669"/>
    <property type="project" value="TreeGrafter"/>
</dbReference>
<keyword evidence="2 4" id="KW-0418">Kinase</keyword>